<evidence type="ECO:0000259" key="9">
    <source>
        <dbReference type="Pfam" id="PF13807"/>
    </source>
</evidence>
<comment type="subcellular location">
    <subcellularLocation>
        <location evidence="1">Cell membrane</location>
        <topology evidence="1">Multi-pass membrane protein</topology>
    </subcellularLocation>
</comment>
<organism evidence="10 11">
    <name type="scientific">Aquamicrobium soli</name>
    <dbReference type="NCBI Taxonomy" id="1811518"/>
    <lineage>
        <taxon>Bacteria</taxon>
        <taxon>Pseudomonadati</taxon>
        <taxon>Pseudomonadota</taxon>
        <taxon>Alphaproteobacteria</taxon>
        <taxon>Hyphomicrobiales</taxon>
        <taxon>Phyllobacteriaceae</taxon>
        <taxon>Aquamicrobium</taxon>
    </lineage>
</organism>
<keyword evidence="2" id="KW-1003">Cell membrane</keyword>
<feature type="domain" description="Tyrosine-protein kinase G-rich" evidence="9">
    <location>
        <begin position="356"/>
        <end position="437"/>
    </location>
</feature>
<dbReference type="InterPro" id="IPR050445">
    <property type="entry name" value="Bact_polysacc_biosynth/exp"/>
</dbReference>
<evidence type="ECO:0000256" key="5">
    <source>
        <dbReference type="ARBA" id="ARBA00023136"/>
    </source>
</evidence>
<reference evidence="11" key="1">
    <citation type="journal article" date="2019" name="Int. J. Syst. Evol. Microbiol.">
        <title>The Global Catalogue of Microorganisms (GCM) 10K type strain sequencing project: providing services to taxonomists for standard genome sequencing and annotation.</title>
        <authorList>
            <consortium name="The Broad Institute Genomics Platform"/>
            <consortium name="The Broad Institute Genome Sequencing Center for Infectious Disease"/>
            <person name="Wu L."/>
            <person name="Ma J."/>
        </authorList>
    </citation>
    <scope>NUCLEOTIDE SEQUENCE [LARGE SCALE GENOMIC DNA]</scope>
    <source>
        <strain evidence="11">KCTC 52165</strain>
    </source>
</reference>
<feature type="coiled-coil region" evidence="6">
    <location>
        <begin position="187"/>
        <end position="221"/>
    </location>
</feature>
<dbReference type="Gene3D" id="3.40.50.300">
    <property type="entry name" value="P-loop containing nucleotide triphosphate hydrolases"/>
    <property type="match status" value="1"/>
</dbReference>
<dbReference type="Pfam" id="PF02706">
    <property type="entry name" value="Wzz"/>
    <property type="match status" value="1"/>
</dbReference>
<dbReference type="InterPro" id="IPR027417">
    <property type="entry name" value="P-loop_NTPase"/>
</dbReference>
<protein>
    <submittedName>
        <fullName evidence="10">GumC family protein</fullName>
    </submittedName>
</protein>
<evidence type="ECO:0000256" key="3">
    <source>
        <dbReference type="ARBA" id="ARBA00022692"/>
    </source>
</evidence>
<keyword evidence="6" id="KW-0175">Coiled coil</keyword>
<gene>
    <name evidence="10" type="ORF">ACFOHJ_10145</name>
</gene>
<keyword evidence="4 7" id="KW-1133">Transmembrane helix</keyword>
<evidence type="ECO:0000256" key="1">
    <source>
        <dbReference type="ARBA" id="ARBA00004651"/>
    </source>
</evidence>
<sequence>MATLSGTEAGRQIDSSVDLHGLMDTIVRRRWTILASVVVFTALAYAALSVVSPRYSATARIFIDPRPQRTVDNEVVQQGTNADMALIDSQIELIQSEAVLGRVVKDNDLAADPEFVTEPEDSRGASEMALAGLAKATTVARAENTYVLEIDVTTKEAAKSARLANAIVAAYVADRAASATNVTRDISSAIHGQLAELQKQLHDAEEKVETFKREHNITQAEGQLLGDRTLTDLANRQAQAAARVNETRARLQVMQEAMKARGSVGSAVSDTDSSLGALRIRLAEARQRLAELQQSLGPRHPRIVATQEEVTQAERAIRAEGERLVAAAQDDYETAAGALDKVNADLKQATEASFSTNQDMIRLRQLEREAQSVKVVYESFLLRAKETAQQESITANTARVIAEASAPTLPSFPPRKPMLAAGAVFGLFVGLLLAILQDFAKGLLTARRKTAPVVLAHTAVADAVADAGAGADTEAGGLALVTTLGPAGAARQAALELATGAVSRGRSVIVLDLAQDVSADSPGLAEIALGESSAYDAVRISPDGEVHILGAGRPSAVEKVSRTMFKAVLDVICAEYDDVVVNVGELDVEHSLPALVAADMTRHAVLVVNGQRADPSEKRVVEALSHNGEVSVSLVKARMEAELGKVA</sequence>
<evidence type="ECO:0000259" key="8">
    <source>
        <dbReference type="Pfam" id="PF02706"/>
    </source>
</evidence>
<feature type="domain" description="Polysaccharide chain length determinant N-terminal" evidence="8">
    <location>
        <begin position="16"/>
        <end position="106"/>
    </location>
</feature>
<accession>A0ABV7K8Z5</accession>
<dbReference type="RefSeq" id="WP_378220385.1">
    <property type="nucleotide sequence ID" value="NZ_JBHRTK010000012.1"/>
</dbReference>
<comment type="caution">
    <text evidence="10">The sequence shown here is derived from an EMBL/GenBank/DDBJ whole genome shotgun (WGS) entry which is preliminary data.</text>
</comment>
<name>A0ABV7K8Z5_9HYPH</name>
<dbReference type="PANTHER" id="PTHR32309:SF13">
    <property type="entry name" value="FERRIC ENTEROBACTIN TRANSPORT PROTEIN FEPE"/>
    <property type="match status" value="1"/>
</dbReference>
<feature type="transmembrane region" description="Helical" evidence="7">
    <location>
        <begin position="418"/>
        <end position="440"/>
    </location>
</feature>
<dbReference type="PANTHER" id="PTHR32309">
    <property type="entry name" value="TYROSINE-PROTEIN KINASE"/>
    <property type="match status" value="1"/>
</dbReference>
<evidence type="ECO:0000313" key="10">
    <source>
        <dbReference type="EMBL" id="MFC3206570.1"/>
    </source>
</evidence>
<dbReference type="Pfam" id="PF13807">
    <property type="entry name" value="GNVR"/>
    <property type="match status" value="1"/>
</dbReference>
<feature type="transmembrane region" description="Helical" evidence="7">
    <location>
        <begin position="31"/>
        <end position="51"/>
    </location>
</feature>
<evidence type="ECO:0000256" key="2">
    <source>
        <dbReference type="ARBA" id="ARBA00022475"/>
    </source>
</evidence>
<keyword evidence="3 7" id="KW-0812">Transmembrane</keyword>
<dbReference type="InterPro" id="IPR003856">
    <property type="entry name" value="LPS_length_determ_N"/>
</dbReference>
<dbReference type="Proteomes" id="UP001595583">
    <property type="component" value="Unassembled WGS sequence"/>
</dbReference>
<evidence type="ECO:0000313" key="11">
    <source>
        <dbReference type="Proteomes" id="UP001595583"/>
    </source>
</evidence>
<dbReference type="EMBL" id="JBHRTK010000012">
    <property type="protein sequence ID" value="MFC3206570.1"/>
    <property type="molecule type" value="Genomic_DNA"/>
</dbReference>
<dbReference type="InterPro" id="IPR032807">
    <property type="entry name" value="GNVR"/>
</dbReference>
<keyword evidence="5 7" id="KW-0472">Membrane</keyword>
<evidence type="ECO:0000256" key="6">
    <source>
        <dbReference type="SAM" id="Coils"/>
    </source>
</evidence>
<evidence type="ECO:0000256" key="4">
    <source>
        <dbReference type="ARBA" id="ARBA00022989"/>
    </source>
</evidence>
<evidence type="ECO:0000256" key="7">
    <source>
        <dbReference type="SAM" id="Phobius"/>
    </source>
</evidence>
<keyword evidence="11" id="KW-1185">Reference proteome</keyword>
<proteinExistence type="predicted"/>